<sequence>MQIRWQARLNKRSGDILESASS</sequence>
<dbReference type="Proteomes" id="UP000663854">
    <property type="component" value="Unassembled WGS sequence"/>
</dbReference>
<gene>
    <name evidence="2" type="ORF">JXQ802_LOCUS58884</name>
    <name evidence="1" type="ORF">PYM288_LOCUS42243</name>
</gene>
<dbReference type="EMBL" id="CAJNOH010015728">
    <property type="protein sequence ID" value="CAF1566008.1"/>
    <property type="molecule type" value="Genomic_DNA"/>
</dbReference>
<feature type="non-terminal residue" evidence="1">
    <location>
        <position position="22"/>
    </location>
</feature>
<protein>
    <submittedName>
        <fullName evidence="1">Uncharacterized protein</fullName>
    </submittedName>
</protein>
<comment type="caution">
    <text evidence="1">The sequence shown here is derived from an EMBL/GenBank/DDBJ whole genome shotgun (WGS) entry which is preliminary data.</text>
</comment>
<name>A0A815Y5T6_9BILA</name>
<organism evidence="1 3">
    <name type="scientific">Rotaria sordida</name>
    <dbReference type="NCBI Taxonomy" id="392033"/>
    <lineage>
        <taxon>Eukaryota</taxon>
        <taxon>Metazoa</taxon>
        <taxon>Spiralia</taxon>
        <taxon>Gnathifera</taxon>
        <taxon>Rotifera</taxon>
        <taxon>Eurotatoria</taxon>
        <taxon>Bdelloidea</taxon>
        <taxon>Philodinida</taxon>
        <taxon>Philodinidae</taxon>
        <taxon>Rotaria</taxon>
    </lineage>
</organism>
<dbReference type="Proteomes" id="UP000663870">
    <property type="component" value="Unassembled WGS sequence"/>
</dbReference>
<accession>A0A815Y5T6</accession>
<evidence type="ECO:0000313" key="4">
    <source>
        <dbReference type="Proteomes" id="UP000663870"/>
    </source>
</evidence>
<reference evidence="1" key="1">
    <citation type="submission" date="2021-02" db="EMBL/GenBank/DDBJ databases">
        <authorList>
            <person name="Nowell W R."/>
        </authorList>
    </citation>
    <scope>NUCLEOTIDE SEQUENCE</scope>
</reference>
<evidence type="ECO:0000313" key="3">
    <source>
        <dbReference type="Proteomes" id="UP000663854"/>
    </source>
</evidence>
<proteinExistence type="predicted"/>
<evidence type="ECO:0000313" key="1">
    <source>
        <dbReference type="EMBL" id="CAF1566008.1"/>
    </source>
</evidence>
<dbReference type="EMBL" id="CAJNOL010017652">
    <property type="protein sequence ID" value="CAF1679222.1"/>
    <property type="molecule type" value="Genomic_DNA"/>
</dbReference>
<keyword evidence="4" id="KW-1185">Reference proteome</keyword>
<dbReference type="AlphaFoldDB" id="A0A815Y5T6"/>
<evidence type="ECO:0000313" key="2">
    <source>
        <dbReference type="EMBL" id="CAF1679222.1"/>
    </source>
</evidence>